<comment type="similarity">
    <text evidence="8">Belongs to the exbB/tolQ family.</text>
</comment>
<keyword evidence="4 9" id="KW-0812">Transmembrane</keyword>
<comment type="caution">
    <text evidence="12">The sequence shown here is derived from an EMBL/GenBank/DDBJ whole genome shotgun (WGS) entry which is preliminary data.</text>
</comment>
<evidence type="ECO:0000256" key="4">
    <source>
        <dbReference type="ARBA" id="ARBA00022692"/>
    </source>
</evidence>
<keyword evidence="6 9" id="KW-1133">Transmembrane helix</keyword>
<keyword evidence="5 8" id="KW-0653">Protein transport</keyword>
<evidence type="ECO:0000256" key="5">
    <source>
        <dbReference type="ARBA" id="ARBA00022927"/>
    </source>
</evidence>
<reference evidence="12" key="1">
    <citation type="submission" date="2020-09" db="EMBL/GenBank/DDBJ databases">
        <title>Pelagicoccus enzymogenes sp. nov. with an EPS production, isolated from marine sediment.</title>
        <authorList>
            <person name="Feng X."/>
        </authorList>
    </citation>
    <scope>NUCLEOTIDE SEQUENCE</scope>
    <source>
        <strain evidence="12">NFK12</strain>
    </source>
</reference>
<keyword evidence="7 9" id="KW-0472">Membrane</keyword>
<dbReference type="GO" id="GO:0005886">
    <property type="term" value="C:plasma membrane"/>
    <property type="evidence" value="ECO:0007669"/>
    <property type="project" value="UniProtKB-SubCell"/>
</dbReference>
<dbReference type="EMBL" id="JACYFG010000003">
    <property type="protein sequence ID" value="MBD5778244.1"/>
    <property type="molecule type" value="Genomic_DNA"/>
</dbReference>
<protein>
    <submittedName>
        <fullName evidence="12">MotA/TolQ/ExbB proton channel family protein</fullName>
    </submittedName>
</protein>
<dbReference type="InterPro" id="IPR050790">
    <property type="entry name" value="ExbB/TolQ_transport"/>
</dbReference>
<comment type="subcellular location">
    <subcellularLocation>
        <location evidence="1">Cell membrane</location>
        <topology evidence="1">Multi-pass membrane protein</topology>
    </subcellularLocation>
    <subcellularLocation>
        <location evidence="8">Membrane</location>
        <topology evidence="8">Multi-pass membrane protein</topology>
    </subcellularLocation>
</comment>
<feature type="signal peptide" evidence="10">
    <location>
        <begin position="1"/>
        <end position="20"/>
    </location>
</feature>
<evidence type="ECO:0000313" key="13">
    <source>
        <dbReference type="Proteomes" id="UP000622317"/>
    </source>
</evidence>
<organism evidence="12 13">
    <name type="scientific">Pelagicoccus enzymogenes</name>
    <dbReference type="NCBI Taxonomy" id="2773457"/>
    <lineage>
        <taxon>Bacteria</taxon>
        <taxon>Pseudomonadati</taxon>
        <taxon>Verrucomicrobiota</taxon>
        <taxon>Opitutia</taxon>
        <taxon>Puniceicoccales</taxon>
        <taxon>Pelagicoccaceae</taxon>
        <taxon>Pelagicoccus</taxon>
    </lineage>
</organism>
<dbReference type="PANTHER" id="PTHR30625">
    <property type="entry name" value="PROTEIN TOLQ"/>
    <property type="match status" value="1"/>
</dbReference>
<sequence length="244" mass="25947">MKKRTLAPLSFLLATTHLHAEGPESSSSLWSMIQQGGWAMYPLAACSLALIYIAIHCYRETRPKNFAPPSLLNDLRTAFETGNVPSAQQLALGSQTTLGRALTSALPKLKSASSPSELESFETEMGAALSSEESSIAQWIHYLSVVANVSPMIGLLGTVSGMIGGFQTMATGGMGRPELFAGDIGEALITTATGLCIGIPAMIAHSVFNNRLQNAITETTRQTNALIDSLPPEMQGREKQVHTA</sequence>
<name>A0A927IFX6_9BACT</name>
<evidence type="ECO:0000256" key="7">
    <source>
        <dbReference type="ARBA" id="ARBA00023136"/>
    </source>
</evidence>
<proteinExistence type="inferred from homology"/>
<evidence type="ECO:0000256" key="3">
    <source>
        <dbReference type="ARBA" id="ARBA00022475"/>
    </source>
</evidence>
<evidence type="ECO:0000256" key="2">
    <source>
        <dbReference type="ARBA" id="ARBA00022448"/>
    </source>
</evidence>
<gene>
    <name evidence="12" type="ORF">IEN85_01900</name>
</gene>
<dbReference type="Pfam" id="PF01618">
    <property type="entry name" value="MotA_ExbB"/>
    <property type="match status" value="1"/>
</dbReference>
<dbReference type="PANTHER" id="PTHR30625:SF15">
    <property type="entry name" value="BIOPOLYMER TRANSPORT PROTEIN EXBB"/>
    <property type="match status" value="1"/>
</dbReference>
<evidence type="ECO:0000313" key="12">
    <source>
        <dbReference type="EMBL" id="MBD5778244.1"/>
    </source>
</evidence>
<keyword evidence="13" id="KW-1185">Reference proteome</keyword>
<dbReference type="RefSeq" id="WP_191615380.1">
    <property type="nucleotide sequence ID" value="NZ_JACYFG010000003.1"/>
</dbReference>
<feature type="domain" description="MotA/TolQ/ExbB proton channel" evidence="11">
    <location>
        <begin position="103"/>
        <end position="218"/>
    </location>
</feature>
<evidence type="ECO:0000259" key="11">
    <source>
        <dbReference type="Pfam" id="PF01618"/>
    </source>
</evidence>
<feature type="chain" id="PRO_5037986091" evidence="10">
    <location>
        <begin position="21"/>
        <end position="244"/>
    </location>
</feature>
<keyword evidence="10" id="KW-0732">Signal</keyword>
<dbReference type="InterPro" id="IPR002898">
    <property type="entry name" value="MotA_ExbB_proton_chnl"/>
</dbReference>
<evidence type="ECO:0000256" key="6">
    <source>
        <dbReference type="ARBA" id="ARBA00022989"/>
    </source>
</evidence>
<evidence type="ECO:0000256" key="8">
    <source>
        <dbReference type="RuleBase" id="RU004057"/>
    </source>
</evidence>
<evidence type="ECO:0000256" key="10">
    <source>
        <dbReference type="SAM" id="SignalP"/>
    </source>
</evidence>
<feature type="transmembrane region" description="Helical" evidence="9">
    <location>
        <begin position="36"/>
        <end position="55"/>
    </location>
</feature>
<dbReference type="AlphaFoldDB" id="A0A927IFX6"/>
<dbReference type="GO" id="GO:0017038">
    <property type="term" value="P:protein import"/>
    <property type="evidence" value="ECO:0007669"/>
    <property type="project" value="TreeGrafter"/>
</dbReference>
<keyword evidence="2 8" id="KW-0813">Transport</keyword>
<accession>A0A927IFX6</accession>
<dbReference type="Proteomes" id="UP000622317">
    <property type="component" value="Unassembled WGS sequence"/>
</dbReference>
<evidence type="ECO:0000256" key="9">
    <source>
        <dbReference type="SAM" id="Phobius"/>
    </source>
</evidence>
<keyword evidence="3" id="KW-1003">Cell membrane</keyword>
<evidence type="ECO:0000256" key="1">
    <source>
        <dbReference type="ARBA" id="ARBA00004651"/>
    </source>
</evidence>